<dbReference type="InterPro" id="IPR011992">
    <property type="entry name" value="EF-hand-dom_pair"/>
</dbReference>
<protein>
    <submittedName>
        <fullName evidence="2">Putative myosin light chain 2</fullName>
    </submittedName>
</protein>
<reference evidence="2 3" key="1">
    <citation type="submission" date="2017-09" db="EMBL/GenBank/DDBJ databases">
        <title>Genome sequencing of Besnoitia besnoiti strain Bb-Ger1.</title>
        <authorList>
            <person name="Schares G."/>
            <person name="Venepally P."/>
            <person name="Lorenzi H.A."/>
        </authorList>
    </citation>
    <scope>NUCLEOTIDE SEQUENCE [LARGE SCALE GENOMIC DNA]</scope>
    <source>
        <strain evidence="2 3">Bb-Ger1</strain>
    </source>
</reference>
<sequence>MSDTKRRASCVGGRDISTVVLIDRSQRPIMNLHKVPLSATIWAIKTKISERLKEVGRSLSADTMQLFVGEGSDRLEEMKNNEMLSTYNTLGLSRFTVIISRKTKVEILIALTRPEKKCLCITKQKKLQEEFPVVVSLGYNPLQFTRYVAETMNCGVTRTDVKLYQDEAMQDKFPEEGTLRSLNIADKTRLYAVMPPGFDINNIKYPTIEAEAKKVVVQEPETLTEEAPAQSVGEKSKQEKDFEARAKGGSMSQADAGAYARLLGFSPSLKEVAALPAKVGYKAFQEFLNVAMHPDDNQESFREFFNSFDTRASGDLTRKQVTNILQMWGDEPLNKAEAAAFCELVMGQQDNIPIKVLLDV</sequence>
<dbReference type="GO" id="GO:0005509">
    <property type="term" value="F:calcium ion binding"/>
    <property type="evidence" value="ECO:0007669"/>
    <property type="project" value="InterPro"/>
</dbReference>
<dbReference type="InterPro" id="IPR002048">
    <property type="entry name" value="EF_hand_dom"/>
</dbReference>
<evidence type="ECO:0000259" key="1">
    <source>
        <dbReference type="PROSITE" id="PS50222"/>
    </source>
</evidence>
<evidence type="ECO:0000313" key="2">
    <source>
        <dbReference type="EMBL" id="PFH35440.1"/>
    </source>
</evidence>
<dbReference type="OrthoDB" id="435273at2759"/>
<keyword evidence="3" id="KW-1185">Reference proteome</keyword>
<dbReference type="AlphaFoldDB" id="A0A2A9MJ63"/>
<dbReference type="KEGG" id="bbes:BESB_063270"/>
<gene>
    <name evidence="2" type="ORF">BESB_063270</name>
</gene>
<name>A0A2A9MJ63_BESBE</name>
<dbReference type="Gene3D" id="1.10.238.10">
    <property type="entry name" value="EF-hand"/>
    <property type="match status" value="1"/>
</dbReference>
<accession>A0A2A9MJ63</accession>
<dbReference type="RefSeq" id="XP_029219449.1">
    <property type="nucleotide sequence ID" value="XM_029364741.1"/>
</dbReference>
<dbReference type="SUPFAM" id="SSF47473">
    <property type="entry name" value="EF-hand"/>
    <property type="match status" value="1"/>
</dbReference>
<dbReference type="VEuPathDB" id="ToxoDB:BESB_063270"/>
<dbReference type="Proteomes" id="UP000224006">
    <property type="component" value="Chromosome V"/>
</dbReference>
<feature type="domain" description="EF-hand" evidence="1">
    <location>
        <begin position="296"/>
        <end position="331"/>
    </location>
</feature>
<dbReference type="PROSITE" id="PS50222">
    <property type="entry name" value="EF_HAND_2"/>
    <property type="match status" value="1"/>
</dbReference>
<evidence type="ECO:0000313" key="3">
    <source>
        <dbReference type="Proteomes" id="UP000224006"/>
    </source>
</evidence>
<proteinExistence type="predicted"/>
<dbReference type="GeneID" id="40311255"/>
<dbReference type="STRING" id="94643.A0A2A9MJ63"/>
<dbReference type="EMBL" id="NWUJ01000005">
    <property type="protein sequence ID" value="PFH35440.1"/>
    <property type="molecule type" value="Genomic_DNA"/>
</dbReference>
<comment type="caution">
    <text evidence="2">The sequence shown here is derived from an EMBL/GenBank/DDBJ whole genome shotgun (WGS) entry which is preliminary data.</text>
</comment>
<organism evidence="2 3">
    <name type="scientific">Besnoitia besnoiti</name>
    <name type="common">Apicomplexan protozoan</name>
    <dbReference type="NCBI Taxonomy" id="94643"/>
    <lineage>
        <taxon>Eukaryota</taxon>
        <taxon>Sar</taxon>
        <taxon>Alveolata</taxon>
        <taxon>Apicomplexa</taxon>
        <taxon>Conoidasida</taxon>
        <taxon>Coccidia</taxon>
        <taxon>Eucoccidiorida</taxon>
        <taxon>Eimeriorina</taxon>
        <taxon>Sarcocystidae</taxon>
        <taxon>Besnoitia</taxon>
    </lineage>
</organism>